<dbReference type="VEuPathDB" id="TriTrypDB:LDHU3_28.3620"/>
<keyword evidence="3" id="KW-1185">Reference proteome</keyword>
<evidence type="ECO:0000256" key="1">
    <source>
        <dbReference type="SAM" id="MobiDB-lite"/>
    </source>
</evidence>
<dbReference type="EMBL" id="CP029527">
    <property type="protein sequence ID" value="AYU80423.1"/>
    <property type="molecule type" value="Genomic_DNA"/>
</dbReference>
<proteinExistence type="predicted"/>
<dbReference type="VEuPathDB" id="TriTrypDB:LdBPK_282680.1"/>
<feature type="region of interest" description="Disordered" evidence="1">
    <location>
        <begin position="1"/>
        <end position="79"/>
    </location>
</feature>
<dbReference type="OrthoDB" id="252656at2759"/>
<feature type="compositionally biased region" description="Acidic residues" evidence="1">
    <location>
        <begin position="61"/>
        <end position="72"/>
    </location>
</feature>
<evidence type="ECO:0000313" key="3">
    <source>
        <dbReference type="Proteomes" id="UP000274082"/>
    </source>
</evidence>
<organism evidence="2 3">
    <name type="scientific">Leishmania donovani</name>
    <dbReference type="NCBI Taxonomy" id="5661"/>
    <lineage>
        <taxon>Eukaryota</taxon>
        <taxon>Discoba</taxon>
        <taxon>Euglenozoa</taxon>
        <taxon>Kinetoplastea</taxon>
        <taxon>Metakinetoplastina</taxon>
        <taxon>Trypanosomatida</taxon>
        <taxon>Trypanosomatidae</taxon>
        <taxon>Leishmaniinae</taxon>
        <taxon>Leishmania</taxon>
    </lineage>
</organism>
<feature type="region of interest" description="Disordered" evidence="1">
    <location>
        <begin position="221"/>
        <end position="298"/>
    </location>
</feature>
<evidence type="ECO:0000313" key="2">
    <source>
        <dbReference type="EMBL" id="AYU80423.1"/>
    </source>
</evidence>
<feature type="compositionally biased region" description="Basic and acidic residues" evidence="1">
    <location>
        <begin position="268"/>
        <end position="281"/>
    </location>
</feature>
<dbReference type="Proteomes" id="UP000274082">
    <property type="component" value="Chromosome 28"/>
</dbReference>
<protein>
    <submittedName>
        <fullName evidence="2">Uncharacterized protein</fullName>
    </submittedName>
</protein>
<sequence length="517" mass="54162">MDPVQELIAGVGLSDLEGGHRPAQASSSASSTALDPSSAPAPASPPAAAPPRRTKMVFLYSDEDAVDGDDDGEGRRATQPANGVAEVLCDDHAIAVSADALAELQAEAAEVTAVGMSDAQTSLLDANGDANGFSFEEDVLSGLVGGASVSFITDGGMRVREVTAPRLWEGAVAPAASSSLHGRGADAASSAADELPLLLRRGLPAADFVLQSRRKRFREVPASAGATVQSSPKDAAAAAAATAGESAAANSAAAAESSPQGPSSSSELRVDDPQGEKRDDGSDSVEVEVEEELDVYPVYEENGRTVRALRTRCGYELTLDEHDLLEDWAEGDEEDTEEGRADKGEDAAPPAAAAVTEGNEQANDGDRDAYNHDAPSTTRAVQTANSAAAAAADEDDEDADADLPVRAEAGDWGDFHDFDDEEDEEEAELDEAIIVAVVEQLVRCCEADDLDPQISVEAARFIGAAKPLLEQLTNEVISPAEFVQRMEGDLRRFQRIYKSIYRPRDSPIVIDGVVTDL</sequence>
<accession>A0A3S5H7K0</accession>
<gene>
    <name evidence="2" type="ORF">LdCL_280031900</name>
</gene>
<name>A0A3S5H7K0_LEIDO</name>
<feature type="compositionally biased region" description="Low complexity" evidence="1">
    <location>
        <begin position="235"/>
        <end position="267"/>
    </location>
</feature>
<dbReference type="VEuPathDB" id="TriTrypDB:LdCL_280031900"/>
<feature type="compositionally biased region" description="Polar residues" evidence="1">
    <location>
        <begin position="374"/>
        <end position="386"/>
    </location>
</feature>
<reference evidence="2 3" key="1">
    <citation type="journal article" date="2018" name="Sci. Rep.">
        <title>A complete Leishmania donovani reference genome identifies novel genetic variations associated with virulence.</title>
        <authorList>
            <person name="Lypaczewski P."/>
            <person name="Hoshizaki J."/>
            <person name="Zhang W.-W."/>
            <person name="McCall L.-I."/>
            <person name="Torcivia-Rodriguez J."/>
            <person name="Simonyan V."/>
            <person name="Kaur A."/>
            <person name="Dewar K."/>
            <person name="Matlashewski G."/>
        </authorList>
    </citation>
    <scope>NUCLEOTIDE SEQUENCE [LARGE SCALE GENOMIC DNA]</scope>
    <source>
        <strain evidence="2 3">LdCL</strain>
    </source>
</reference>
<feature type="compositionally biased region" description="Acidic residues" evidence="1">
    <location>
        <begin position="324"/>
        <end position="337"/>
    </location>
</feature>
<feature type="compositionally biased region" description="Acidic residues" evidence="1">
    <location>
        <begin position="282"/>
        <end position="294"/>
    </location>
</feature>
<feature type="compositionally biased region" description="Low complexity" evidence="1">
    <location>
        <begin position="22"/>
        <end position="41"/>
    </location>
</feature>
<feature type="region of interest" description="Disordered" evidence="1">
    <location>
        <begin position="324"/>
        <end position="400"/>
    </location>
</feature>
<dbReference type="AlphaFoldDB" id="A0A3S5H7K0"/>